<dbReference type="PROSITE" id="PS00375">
    <property type="entry name" value="UDPGT"/>
    <property type="match status" value="1"/>
</dbReference>
<evidence type="ECO:0000256" key="1">
    <source>
        <dbReference type="ARBA" id="ARBA00009995"/>
    </source>
</evidence>
<organism evidence="4 5">
    <name type="scientific">Paenibacillus phytohabitans</name>
    <dbReference type="NCBI Taxonomy" id="2654978"/>
    <lineage>
        <taxon>Bacteria</taxon>
        <taxon>Bacillati</taxon>
        <taxon>Bacillota</taxon>
        <taxon>Bacilli</taxon>
        <taxon>Bacillales</taxon>
        <taxon>Paenibacillaceae</taxon>
        <taxon>Paenibacillus</taxon>
    </lineage>
</organism>
<proteinExistence type="inferred from homology"/>
<evidence type="ECO:0000259" key="3">
    <source>
        <dbReference type="Pfam" id="PF06722"/>
    </source>
</evidence>
<keyword evidence="2" id="KW-0808">Transferase</keyword>
<dbReference type="EMBL" id="WHOB01000012">
    <property type="protein sequence ID" value="NOU77514.1"/>
    <property type="molecule type" value="Genomic_DNA"/>
</dbReference>
<reference evidence="4 5" key="1">
    <citation type="submission" date="2019-10" db="EMBL/GenBank/DDBJ databases">
        <title>Description of Paenibacillus terricola sp. nov.</title>
        <authorList>
            <person name="Carlier A."/>
            <person name="Qi S."/>
        </authorList>
    </citation>
    <scope>NUCLEOTIDE SEQUENCE [LARGE SCALE GENOMIC DNA]</scope>
    <source>
        <strain evidence="4 5">LMG 31459</strain>
    </source>
</reference>
<comment type="similarity">
    <text evidence="1">Belongs to the UDP-glycosyltransferase family.</text>
</comment>
<dbReference type="InterPro" id="IPR006326">
    <property type="entry name" value="UDPGT_MGT-like"/>
</dbReference>
<evidence type="ECO:0000313" key="4">
    <source>
        <dbReference type="EMBL" id="NOU77514.1"/>
    </source>
</evidence>
<dbReference type="PANTHER" id="PTHR48050">
    <property type="entry name" value="STEROL 3-BETA-GLUCOSYLTRANSFERASE"/>
    <property type="match status" value="1"/>
</dbReference>
<dbReference type="InterPro" id="IPR010610">
    <property type="entry name" value="EryCIII-like_C"/>
</dbReference>
<dbReference type="SUPFAM" id="SSF53756">
    <property type="entry name" value="UDP-Glycosyltransferase/glycogen phosphorylase"/>
    <property type="match status" value="1"/>
</dbReference>
<keyword evidence="5" id="KW-1185">Reference proteome</keyword>
<dbReference type="RefSeq" id="WP_171715798.1">
    <property type="nucleotide sequence ID" value="NZ_WHOB01000012.1"/>
</dbReference>
<dbReference type="NCBIfam" id="TIGR01426">
    <property type="entry name" value="MGT"/>
    <property type="match status" value="1"/>
</dbReference>
<dbReference type="InterPro" id="IPR002213">
    <property type="entry name" value="UDP_glucos_trans"/>
</dbReference>
<accession>A0ABX1YAT4</accession>
<dbReference type="Gene3D" id="3.40.50.2000">
    <property type="entry name" value="Glycogen Phosphorylase B"/>
    <property type="match status" value="2"/>
</dbReference>
<dbReference type="InterPro" id="IPR035595">
    <property type="entry name" value="UDP_glycos_trans_CS"/>
</dbReference>
<dbReference type="InterPro" id="IPR050426">
    <property type="entry name" value="Glycosyltransferase_28"/>
</dbReference>
<sequence>MGRVAIFSLPFYSHVKPTLPLVEELISRGEEVIYYSDDAFRSLLADYDVTFRSYGDMQGLFTDNDPGIYLNNPKRMLDYLVPGVISKSKAVLNAILPQVMADSPDYILRDCDAFWGRMLGELLDIPITCYTLTFALNKELLKRDPEFLIRQVFKIREPEQAGAVSVSELDKYAESIAERHHVRGFGLIDAFSGNEQVNLVYTSKAFQPHAGAFDGRFVFIGPQFPGISPEHLHALQTTPRKQDSERKQPLIYISFGSIYTDKLEFYRTCLEAFGDSGARVVMSVGTKTDVALLGEVPSNIQVSNFVPQLEILEEADVFISHAGYNSVCESLILDVPMVLLPQGADQFAIASRLEELDAGCYLHDINISAGQLKEITFRTMRNERMRTQARALGCSFKDRTGIVNGVDSLLAFVKR</sequence>
<protein>
    <recommendedName>
        <fullName evidence="3">Erythromycin biosynthesis protein CIII-like C-terminal domain-containing protein</fullName>
    </recommendedName>
</protein>
<dbReference type="CDD" id="cd03784">
    <property type="entry name" value="GT1_Gtf-like"/>
    <property type="match status" value="1"/>
</dbReference>
<evidence type="ECO:0000313" key="5">
    <source>
        <dbReference type="Proteomes" id="UP000596857"/>
    </source>
</evidence>
<name>A0ABX1YAT4_9BACL</name>
<gene>
    <name evidence="4" type="ORF">GC101_01335</name>
</gene>
<dbReference type="Proteomes" id="UP000596857">
    <property type="component" value="Unassembled WGS sequence"/>
</dbReference>
<dbReference type="Pfam" id="PF06722">
    <property type="entry name" value="EryCIII-like_C"/>
    <property type="match status" value="1"/>
</dbReference>
<comment type="caution">
    <text evidence="4">The sequence shown here is derived from an EMBL/GenBank/DDBJ whole genome shotgun (WGS) entry which is preliminary data.</text>
</comment>
<dbReference type="PANTHER" id="PTHR48050:SF13">
    <property type="entry name" value="STEROL 3-BETA-GLUCOSYLTRANSFERASE UGT80A2"/>
    <property type="match status" value="1"/>
</dbReference>
<evidence type="ECO:0000256" key="2">
    <source>
        <dbReference type="ARBA" id="ARBA00022679"/>
    </source>
</evidence>
<feature type="domain" description="Erythromycin biosynthesis protein CIII-like C-terminal" evidence="3">
    <location>
        <begin position="269"/>
        <end position="390"/>
    </location>
</feature>